<reference evidence="3 4" key="1">
    <citation type="submission" date="2018-10" db="EMBL/GenBank/DDBJ databases">
        <title>Genomic Encyclopedia of Archaeal and Bacterial Type Strains, Phase II (KMG-II): from individual species to whole genera.</title>
        <authorList>
            <person name="Goeker M."/>
        </authorList>
    </citation>
    <scope>NUCLEOTIDE SEQUENCE [LARGE SCALE GENOMIC DNA]</scope>
    <source>
        <strain evidence="3 4">RP-AC37</strain>
    </source>
</reference>
<accession>A0A420XN45</accession>
<gene>
    <name evidence="3" type="ORF">CLV35_2950</name>
</gene>
<sequence>MSTPLRRLATTAVTGVAGVAALVVAVSGLPGAAAADGTGSYAALRAGTDAAVQVVRDVEAHGRNAEGYEGDEAPAGVDVHDQVSTDALLVAADEVPDPGATTGIGSRISTGCSDDGVSGNRVQAVYVVASDRADRYDSVVGSLRQYAAGVDAVFLASAAEHGGRRQIRWVHDASCQLSVAHAVVAPSATASFASLTSAVAAQGYNRGDRKYLLYTDATVLCGVANVYTDTTAAQSNANNGGYAQYARVDAPCWAAGDHSVEAHELTHTLGAVLSFAPHVSAAGHCTDESDVMCYVDGPGVVMTQSCPTSHEKLLDCGGDDYFNTNPAPGSALAQNWNAANSSFLYDPPAPVISGGSWDAASGTVTVAPRVLSGQGWRIDWSGSGCTPANARTESSSPTAATVRATCPSGGTVTATLTQQDGRAAVATVATTVTTAPAPTSPAPTAPTAPTTPTAPAPTAATAALSLSAAPTSVKAGGRVTLSGRLTVNGAAGPRTRVDLQRKVGSSWARVATAWSGSLGVVSFPQTVSAATAYRLVTIGTPAATSSVVTVAVTPTVQVHASGLKVRGTVKPVKRGTVVRLVRGTRLVATARTDARGAFSLTLPRAGTNYSVVVRTDRAPRTTTISLRAAARR</sequence>
<name>A0A420XN45_9ACTN</name>
<keyword evidence="4" id="KW-1185">Reference proteome</keyword>
<dbReference type="EMBL" id="RBWV01000013">
    <property type="protein sequence ID" value="RKS72701.1"/>
    <property type="molecule type" value="Genomic_DNA"/>
</dbReference>
<dbReference type="InParanoid" id="A0A420XN45"/>
<feature type="signal peptide" evidence="2">
    <location>
        <begin position="1"/>
        <end position="35"/>
    </location>
</feature>
<dbReference type="Proteomes" id="UP000281955">
    <property type="component" value="Unassembled WGS sequence"/>
</dbReference>
<feature type="chain" id="PRO_5038885985" description="Reprolysin-like metallo-peptidase family M12B" evidence="2">
    <location>
        <begin position="36"/>
        <end position="632"/>
    </location>
</feature>
<organism evidence="3 4">
    <name type="scientific">Motilibacter peucedani</name>
    <dbReference type="NCBI Taxonomy" id="598650"/>
    <lineage>
        <taxon>Bacteria</taxon>
        <taxon>Bacillati</taxon>
        <taxon>Actinomycetota</taxon>
        <taxon>Actinomycetes</taxon>
        <taxon>Motilibacterales</taxon>
        <taxon>Motilibacteraceae</taxon>
        <taxon>Motilibacter</taxon>
    </lineage>
</organism>
<evidence type="ECO:0000313" key="3">
    <source>
        <dbReference type="EMBL" id="RKS72701.1"/>
    </source>
</evidence>
<evidence type="ECO:0008006" key="5">
    <source>
        <dbReference type="Google" id="ProtNLM"/>
    </source>
</evidence>
<feature type="compositionally biased region" description="Low complexity" evidence="1">
    <location>
        <begin position="447"/>
        <end position="456"/>
    </location>
</feature>
<feature type="region of interest" description="Disordered" evidence="1">
    <location>
        <begin position="434"/>
        <end position="456"/>
    </location>
</feature>
<dbReference type="RefSeq" id="WP_121194209.1">
    <property type="nucleotide sequence ID" value="NZ_RBWV01000013.1"/>
</dbReference>
<keyword evidence="2" id="KW-0732">Signal</keyword>
<dbReference type="OrthoDB" id="9802600at2"/>
<dbReference type="AlphaFoldDB" id="A0A420XN45"/>
<comment type="caution">
    <text evidence="3">The sequence shown here is derived from an EMBL/GenBank/DDBJ whole genome shotgun (WGS) entry which is preliminary data.</text>
</comment>
<evidence type="ECO:0000256" key="2">
    <source>
        <dbReference type="SAM" id="SignalP"/>
    </source>
</evidence>
<evidence type="ECO:0000313" key="4">
    <source>
        <dbReference type="Proteomes" id="UP000281955"/>
    </source>
</evidence>
<proteinExistence type="predicted"/>
<protein>
    <recommendedName>
        <fullName evidence="5">Reprolysin-like metallo-peptidase family M12B</fullName>
    </recommendedName>
</protein>
<evidence type="ECO:0000256" key="1">
    <source>
        <dbReference type="SAM" id="MobiDB-lite"/>
    </source>
</evidence>